<accession>A0A1L3Z6Q6</accession>
<dbReference type="Proteomes" id="UP000183050">
    <property type="component" value="Chromosome"/>
</dbReference>
<gene>
    <name evidence="1" type="ORF">BMW22_06755</name>
</gene>
<evidence type="ECO:0000313" key="2">
    <source>
        <dbReference type="Proteomes" id="UP000183050"/>
    </source>
</evidence>
<dbReference type="AlphaFoldDB" id="A0A1L3Z6Q6"/>
<reference evidence="1 2" key="1">
    <citation type="submission" date="2016-11" db="EMBL/GenBank/DDBJ databases">
        <title>Rhizobium leguminosarum bv. viciae strain Vaf12 isolated from Vavilovia formosa root nodules from Russia, Dagestan.</title>
        <authorList>
            <person name="Kimeklis A."/>
        </authorList>
    </citation>
    <scope>NUCLEOTIDE SEQUENCE [LARGE SCALE GENOMIC DNA]</scope>
    <source>
        <strain evidence="1 2">Vaf-108</strain>
    </source>
</reference>
<organism evidence="1 2">
    <name type="scientific">Rhizobium leguminosarum</name>
    <dbReference type="NCBI Taxonomy" id="384"/>
    <lineage>
        <taxon>Bacteria</taxon>
        <taxon>Pseudomonadati</taxon>
        <taxon>Pseudomonadota</taxon>
        <taxon>Alphaproteobacteria</taxon>
        <taxon>Hyphomicrobiales</taxon>
        <taxon>Rhizobiaceae</taxon>
        <taxon>Rhizobium/Agrobacterium group</taxon>
        <taxon>Rhizobium</taxon>
    </lineage>
</organism>
<evidence type="ECO:0000313" key="1">
    <source>
        <dbReference type="EMBL" id="API51366.1"/>
    </source>
</evidence>
<dbReference type="EMBL" id="CP018228">
    <property type="protein sequence ID" value="API51366.1"/>
    <property type="molecule type" value="Genomic_DNA"/>
</dbReference>
<name>A0A1L3Z6Q6_RHILE</name>
<protein>
    <submittedName>
        <fullName evidence="1">Uncharacterized protein</fullName>
    </submittedName>
</protein>
<sequence>MQHHPGERVAFIRRKPCGYAFAGKFFRSATGRLRCSRRLSLAAFARFDLGNLRFQRRDGFFDRSLLLLVLRFRQGCLLFGKPRLKRGKLIRRTGRRG</sequence>
<proteinExistence type="predicted"/>